<proteinExistence type="predicted"/>
<protein>
    <submittedName>
        <fullName evidence="2">Uncharacterized protein</fullName>
    </submittedName>
</protein>
<name>A0A8X6P7N6_NEPPI</name>
<feature type="compositionally biased region" description="Basic residues" evidence="1">
    <location>
        <begin position="120"/>
        <end position="131"/>
    </location>
</feature>
<feature type="compositionally biased region" description="Basic residues" evidence="1">
    <location>
        <begin position="64"/>
        <end position="73"/>
    </location>
</feature>
<evidence type="ECO:0000256" key="1">
    <source>
        <dbReference type="SAM" id="MobiDB-lite"/>
    </source>
</evidence>
<comment type="caution">
    <text evidence="2">The sequence shown here is derived from an EMBL/GenBank/DDBJ whole genome shotgun (WGS) entry which is preliminary data.</text>
</comment>
<reference evidence="2" key="1">
    <citation type="submission" date="2020-08" db="EMBL/GenBank/DDBJ databases">
        <title>Multicomponent nature underlies the extraordinary mechanical properties of spider dragline silk.</title>
        <authorList>
            <person name="Kono N."/>
            <person name="Nakamura H."/>
            <person name="Mori M."/>
            <person name="Yoshida Y."/>
            <person name="Ohtoshi R."/>
            <person name="Malay A.D."/>
            <person name="Moran D.A.P."/>
            <person name="Tomita M."/>
            <person name="Numata K."/>
            <person name="Arakawa K."/>
        </authorList>
    </citation>
    <scope>NUCLEOTIDE SEQUENCE</scope>
</reference>
<accession>A0A8X6P7N6</accession>
<feature type="compositionally biased region" description="Basic and acidic residues" evidence="1">
    <location>
        <begin position="41"/>
        <end position="54"/>
    </location>
</feature>
<evidence type="ECO:0000313" key="3">
    <source>
        <dbReference type="Proteomes" id="UP000887013"/>
    </source>
</evidence>
<gene>
    <name evidence="2" type="ORF">NPIL_616651</name>
</gene>
<feature type="region of interest" description="Disordered" evidence="1">
    <location>
        <begin position="41"/>
        <end position="156"/>
    </location>
</feature>
<evidence type="ECO:0000313" key="2">
    <source>
        <dbReference type="EMBL" id="GFT52981.1"/>
    </source>
</evidence>
<dbReference type="AlphaFoldDB" id="A0A8X6P7N6"/>
<sequence>MIVEYSQSHKSKHKFLGTTGAPVEICKIFKISHTHRIYKKFESSGHKSSDREKSSSANTSGRSKNTRTHKIFVFKKSSTSSSKTKHQNRRGSPADTNDQKEPQGGWPGRRRGLYRERHFSRNRPQVGRRGKPLLGKAPEGGREVMLQGGSGGDHPQ</sequence>
<dbReference type="EMBL" id="BMAW01112533">
    <property type="protein sequence ID" value="GFT52981.1"/>
    <property type="molecule type" value="Genomic_DNA"/>
</dbReference>
<dbReference type="Proteomes" id="UP000887013">
    <property type="component" value="Unassembled WGS sequence"/>
</dbReference>
<organism evidence="2 3">
    <name type="scientific">Nephila pilipes</name>
    <name type="common">Giant wood spider</name>
    <name type="synonym">Nephila maculata</name>
    <dbReference type="NCBI Taxonomy" id="299642"/>
    <lineage>
        <taxon>Eukaryota</taxon>
        <taxon>Metazoa</taxon>
        <taxon>Ecdysozoa</taxon>
        <taxon>Arthropoda</taxon>
        <taxon>Chelicerata</taxon>
        <taxon>Arachnida</taxon>
        <taxon>Araneae</taxon>
        <taxon>Araneomorphae</taxon>
        <taxon>Entelegynae</taxon>
        <taxon>Araneoidea</taxon>
        <taxon>Nephilidae</taxon>
        <taxon>Nephila</taxon>
    </lineage>
</organism>
<keyword evidence="3" id="KW-1185">Reference proteome</keyword>